<proteinExistence type="predicted"/>
<evidence type="ECO:0000313" key="1">
    <source>
        <dbReference type="EMBL" id="URE22076.1"/>
    </source>
</evidence>
<sequence>MVECSYAFLLSLYCCPHQEPRQPQLPRLLRLLAPHTLSFRAPPSRRRCTCCRARGDRRDREP</sequence>
<evidence type="ECO:0000313" key="2">
    <source>
        <dbReference type="Proteomes" id="UP001055439"/>
    </source>
</evidence>
<gene>
    <name evidence="1" type="ORF">MUK42_12805</name>
</gene>
<name>A0A9E7GUM1_9LILI</name>
<dbReference type="AlphaFoldDB" id="A0A9E7GUM1"/>
<protein>
    <submittedName>
        <fullName evidence="1">Uncharacterized protein</fullName>
    </submittedName>
</protein>
<dbReference type="Proteomes" id="UP001055439">
    <property type="component" value="Chromosome 8"/>
</dbReference>
<reference evidence="1" key="1">
    <citation type="submission" date="2022-05" db="EMBL/GenBank/DDBJ databases">
        <title>The Musa troglodytarum L. genome provides insights into the mechanism of non-climacteric behaviour and enrichment of carotenoids.</title>
        <authorList>
            <person name="Wang J."/>
        </authorList>
    </citation>
    <scope>NUCLEOTIDE SEQUENCE</scope>
    <source>
        <tissue evidence="1">Leaf</tissue>
    </source>
</reference>
<accession>A0A9E7GUM1</accession>
<organism evidence="1 2">
    <name type="scientific">Musa troglodytarum</name>
    <name type="common">fe'i banana</name>
    <dbReference type="NCBI Taxonomy" id="320322"/>
    <lineage>
        <taxon>Eukaryota</taxon>
        <taxon>Viridiplantae</taxon>
        <taxon>Streptophyta</taxon>
        <taxon>Embryophyta</taxon>
        <taxon>Tracheophyta</taxon>
        <taxon>Spermatophyta</taxon>
        <taxon>Magnoliopsida</taxon>
        <taxon>Liliopsida</taxon>
        <taxon>Zingiberales</taxon>
        <taxon>Musaceae</taxon>
        <taxon>Musa</taxon>
    </lineage>
</organism>
<keyword evidence="2" id="KW-1185">Reference proteome</keyword>
<dbReference type="EMBL" id="CP097510">
    <property type="protein sequence ID" value="URE22076.1"/>
    <property type="molecule type" value="Genomic_DNA"/>
</dbReference>